<sequence length="74" mass="8037">MQRTKIEGLTSLNRLLANESAQIRLSATTESLPAFITTLRSSLEGLDGVLAPYRISFADVPTSEAKDVEQLDAD</sequence>
<proteinExistence type="predicted"/>
<evidence type="ECO:0000313" key="2">
    <source>
        <dbReference type="Proteomes" id="UP000886523"/>
    </source>
</evidence>
<keyword evidence="2" id="KW-1185">Reference proteome</keyword>
<accession>A0A9P6DUP0</accession>
<protein>
    <submittedName>
        <fullName evidence="1">Uncharacterized protein</fullName>
    </submittedName>
</protein>
<gene>
    <name evidence="1" type="ORF">BS47DRAFT_1346250</name>
</gene>
<dbReference type="EMBL" id="MU128995">
    <property type="protein sequence ID" value="KAF9511839.1"/>
    <property type="molecule type" value="Genomic_DNA"/>
</dbReference>
<reference evidence="1" key="1">
    <citation type="journal article" date="2020" name="Nat. Commun.">
        <title>Large-scale genome sequencing of mycorrhizal fungi provides insights into the early evolution of symbiotic traits.</title>
        <authorList>
            <person name="Miyauchi S."/>
            <person name="Kiss E."/>
            <person name="Kuo A."/>
            <person name="Drula E."/>
            <person name="Kohler A."/>
            <person name="Sanchez-Garcia M."/>
            <person name="Morin E."/>
            <person name="Andreopoulos B."/>
            <person name="Barry K.W."/>
            <person name="Bonito G."/>
            <person name="Buee M."/>
            <person name="Carver A."/>
            <person name="Chen C."/>
            <person name="Cichocki N."/>
            <person name="Clum A."/>
            <person name="Culley D."/>
            <person name="Crous P.W."/>
            <person name="Fauchery L."/>
            <person name="Girlanda M."/>
            <person name="Hayes R.D."/>
            <person name="Keri Z."/>
            <person name="LaButti K."/>
            <person name="Lipzen A."/>
            <person name="Lombard V."/>
            <person name="Magnuson J."/>
            <person name="Maillard F."/>
            <person name="Murat C."/>
            <person name="Nolan M."/>
            <person name="Ohm R.A."/>
            <person name="Pangilinan J."/>
            <person name="Pereira M.F."/>
            <person name="Perotto S."/>
            <person name="Peter M."/>
            <person name="Pfister S."/>
            <person name="Riley R."/>
            <person name="Sitrit Y."/>
            <person name="Stielow J.B."/>
            <person name="Szollosi G."/>
            <person name="Zifcakova L."/>
            <person name="Stursova M."/>
            <person name="Spatafora J.W."/>
            <person name="Tedersoo L."/>
            <person name="Vaario L.M."/>
            <person name="Yamada A."/>
            <person name="Yan M."/>
            <person name="Wang P."/>
            <person name="Xu J."/>
            <person name="Bruns T."/>
            <person name="Baldrian P."/>
            <person name="Vilgalys R."/>
            <person name="Dunand C."/>
            <person name="Henrissat B."/>
            <person name="Grigoriev I.V."/>
            <person name="Hibbett D."/>
            <person name="Nagy L.G."/>
            <person name="Martin F.M."/>
        </authorList>
    </citation>
    <scope>NUCLEOTIDE SEQUENCE</scope>
    <source>
        <strain evidence="1">UP504</strain>
    </source>
</reference>
<dbReference type="Proteomes" id="UP000886523">
    <property type="component" value="Unassembled WGS sequence"/>
</dbReference>
<comment type="caution">
    <text evidence="1">The sequence shown here is derived from an EMBL/GenBank/DDBJ whole genome shotgun (WGS) entry which is preliminary data.</text>
</comment>
<evidence type="ECO:0000313" key="1">
    <source>
        <dbReference type="EMBL" id="KAF9511839.1"/>
    </source>
</evidence>
<dbReference type="OrthoDB" id="272266at2759"/>
<name>A0A9P6DUP0_9AGAM</name>
<organism evidence="1 2">
    <name type="scientific">Hydnum rufescens UP504</name>
    <dbReference type="NCBI Taxonomy" id="1448309"/>
    <lineage>
        <taxon>Eukaryota</taxon>
        <taxon>Fungi</taxon>
        <taxon>Dikarya</taxon>
        <taxon>Basidiomycota</taxon>
        <taxon>Agaricomycotina</taxon>
        <taxon>Agaricomycetes</taxon>
        <taxon>Cantharellales</taxon>
        <taxon>Hydnaceae</taxon>
        <taxon>Hydnum</taxon>
    </lineage>
</organism>
<dbReference type="AlphaFoldDB" id="A0A9P6DUP0"/>